<dbReference type="GO" id="GO:1990450">
    <property type="term" value="F:linear polyubiquitin binding"/>
    <property type="evidence" value="ECO:0007669"/>
    <property type="project" value="TreeGrafter"/>
</dbReference>
<dbReference type="CDD" id="cd20337">
    <property type="entry name" value="BRcat_RBR_HOIP"/>
    <property type="match status" value="1"/>
</dbReference>
<dbReference type="InterPro" id="IPR001841">
    <property type="entry name" value="Znf_RING"/>
</dbReference>
<dbReference type="Proteomes" id="UP000694405">
    <property type="component" value="Chromosome 30"/>
</dbReference>
<dbReference type="Gene3D" id="1.20.120.1750">
    <property type="match status" value="1"/>
</dbReference>
<dbReference type="PANTHER" id="PTHR16004:SF5">
    <property type="entry name" value="E3 UBIQUITIN-PROTEIN LIGASE RNF31"/>
    <property type="match status" value="1"/>
</dbReference>
<dbReference type="Gene3D" id="3.30.40.10">
    <property type="entry name" value="Zinc/RING finger domain, C3HC4 (zinc finger)"/>
    <property type="match status" value="1"/>
</dbReference>
<dbReference type="Ensembl" id="ENSMUNT00000032825.1">
    <property type="protein sequence ID" value="ENSMUNP00000025605.1"/>
    <property type="gene ID" value="ENSMUNG00000021567.1"/>
</dbReference>
<dbReference type="SUPFAM" id="SSF57850">
    <property type="entry name" value="RING/U-box"/>
    <property type="match status" value="2"/>
</dbReference>
<dbReference type="GO" id="GO:0070530">
    <property type="term" value="F:K63-linked polyubiquitin modification-dependent protein binding"/>
    <property type="evidence" value="ECO:0007669"/>
    <property type="project" value="TreeGrafter"/>
</dbReference>
<protein>
    <submittedName>
        <fullName evidence="1">Uncharacterized protein</fullName>
    </submittedName>
</protein>
<dbReference type="PROSITE" id="PS51873">
    <property type="entry name" value="TRIAD"/>
    <property type="match status" value="1"/>
</dbReference>
<dbReference type="InterPro" id="IPR017907">
    <property type="entry name" value="Znf_RING_CS"/>
</dbReference>
<dbReference type="PROSITE" id="PS00518">
    <property type="entry name" value="ZF_RING_1"/>
    <property type="match status" value="1"/>
</dbReference>
<dbReference type="Pfam" id="PF22191">
    <property type="entry name" value="IBR_1"/>
    <property type="match status" value="1"/>
</dbReference>
<dbReference type="InterPro" id="IPR026254">
    <property type="entry name" value="RNF31-like"/>
</dbReference>
<proteinExistence type="predicted"/>
<dbReference type="InterPro" id="IPR041031">
    <property type="entry name" value="RNF31_C"/>
</dbReference>
<dbReference type="InterPro" id="IPR002867">
    <property type="entry name" value="IBR_dom"/>
</dbReference>
<dbReference type="SMART" id="SM00647">
    <property type="entry name" value="IBR"/>
    <property type="match status" value="2"/>
</dbReference>
<accession>A0A8V5GJS1</accession>
<evidence type="ECO:0000313" key="2">
    <source>
        <dbReference type="Proteomes" id="UP000694405"/>
    </source>
</evidence>
<keyword evidence="2" id="KW-1185">Reference proteome</keyword>
<dbReference type="InterPro" id="IPR044066">
    <property type="entry name" value="TRIAD_supradom"/>
</dbReference>
<dbReference type="SMART" id="SM00184">
    <property type="entry name" value="RING"/>
    <property type="match status" value="2"/>
</dbReference>
<reference evidence="1" key="3">
    <citation type="submission" date="2025-09" db="UniProtKB">
        <authorList>
            <consortium name="Ensembl"/>
        </authorList>
    </citation>
    <scope>IDENTIFICATION</scope>
</reference>
<dbReference type="GO" id="GO:0061630">
    <property type="term" value="F:ubiquitin protein ligase activity"/>
    <property type="evidence" value="ECO:0007669"/>
    <property type="project" value="TreeGrafter"/>
</dbReference>
<evidence type="ECO:0000313" key="1">
    <source>
        <dbReference type="Ensembl" id="ENSMUNP00000025605.1"/>
    </source>
</evidence>
<reference evidence="1" key="2">
    <citation type="submission" date="2025-08" db="UniProtKB">
        <authorList>
            <consortium name="Ensembl"/>
        </authorList>
    </citation>
    <scope>IDENTIFICATION</scope>
</reference>
<dbReference type="Pfam" id="PF18091">
    <property type="entry name" value="E3_UbLigase_RBR"/>
    <property type="match status" value="1"/>
</dbReference>
<reference evidence="1" key="1">
    <citation type="submission" date="2020-03" db="EMBL/GenBank/DDBJ databases">
        <title>Melopsittacus undulatus (budgerigar) genome, bMelUnd1, maternal haplotype with Z.</title>
        <authorList>
            <person name="Gedman G."/>
            <person name="Mountcastle J."/>
            <person name="Haase B."/>
            <person name="Formenti G."/>
            <person name="Wright T."/>
            <person name="Apodaca J."/>
            <person name="Pelan S."/>
            <person name="Chow W."/>
            <person name="Rhie A."/>
            <person name="Howe K."/>
            <person name="Fedrigo O."/>
            <person name="Jarvis E.D."/>
        </authorList>
    </citation>
    <scope>NUCLEOTIDE SEQUENCE [LARGE SCALE GENOMIC DNA]</scope>
</reference>
<organism evidence="1 2">
    <name type="scientific">Melopsittacus undulatus</name>
    <name type="common">Budgerigar</name>
    <name type="synonym">Psittacus undulatus</name>
    <dbReference type="NCBI Taxonomy" id="13146"/>
    <lineage>
        <taxon>Eukaryota</taxon>
        <taxon>Metazoa</taxon>
        <taxon>Chordata</taxon>
        <taxon>Craniata</taxon>
        <taxon>Vertebrata</taxon>
        <taxon>Euteleostomi</taxon>
        <taxon>Archelosauria</taxon>
        <taxon>Archosauria</taxon>
        <taxon>Dinosauria</taxon>
        <taxon>Saurischia</taxon>
        <taxon>Theropoda</taxon>
        <taxon>Coelurosauria</taxon>
        <taxon>Aves</taxon>
        <taxon>Neognathae</taxon>
        <taxon>Neoaves</taxon>
        <taxon>Telluraves</taxon>
        <taxon>Australaves</taxon>
        <taxon>Psittaciformes</taxon>
        <taxon>Psittaculidae</taxon>
        <taxon>Melopsittacus</taxon>
    </lineage>
</organism>
<sequence length="444" mass="48987">MDWGCADQAPLIRRALAELPLPSWGRAQLLVGLGRELGYGAALGALLEAVGSCGDPEQLRRRLRCECAVCGAAVAREQAQVLPACQCWLCPECFRLHFRVGVRERRVRDLVCPSCARPDLRDPAAAAGYFCLLDAQLRQCLDPATYELFTQKLTELELERDPQFLWCPQCSFGFIFEAEQGPAQCPQCKHSCCPRCQRPWLPAHTSLSCAAFEAWLGSSNHQGAPEAPSLEAFLQEHSIGCPRCGARFALARGGCLHLQCSQCQHQFCSGCACPFHPRDSCPIDGCPLRGSLHGHHPRDCIFHLRDWSPTRLQRLLQDASIPFETELPAGFSPPPGGGCPVLEQKETPMGLKDEPCGRDTPLAHGGLCRGHYTEYLVHVINHHRLDPLPLYDSTELRACAERHLPGGRSQRRAGEGGVAYERRLRLLLQREAPLRGGATPPQDT</sequence>
<dbReference type="GO" id="GO:0071797">
    <property type="term" value="C:LUBAC complex"/>
    <property type="evidence" value="ECO:0007669"/>
    <property type="project" value="InterPro"/>
</dbReference>
<name>A0A8V5GJS1_MELUD</name>
<dbReference type="PANTHER" id="PTHR16004">
    <property type="entry name" value="RING FINGER PROTEIN 31-RELATED"/>
    <property type="match status" value="1"/>
</dbReference>
<dbReference type="InterPro" id="IPR013083">
    <property type="entry name" value="Znf_RING/FYVE/PHD"/>
</dbReference>
<dbReference type="Pfam" id="PF01485">
    <property type="entry name" value="IBR"/>
    <property type="match status" value="1"/>
</dbReference>
<dbReference type="InterPro" id="IPR047540">
    <property type="entry name" value="BRcat_RBR_RNF31-like"/>
</dbReference>
<dbReference type="Pfam" id="PF25163">
    <property type="entry name" value="UBA_RNF31"/>
    <property type="match status" value="1"/>
</dbReference>
<dbReference type="GO" id="GO:0097039">
    <property type="term" value="P:protein linear polyubiquitination"/>
    <property type="evidence" value="ECO:0007669"/>
    <property type="project" value="TreeGrafter"/>
</dbReference>
<dbReference type="GO" id="GO:0008270">
    <property type="term" value="F:zinc ion binding"/>
    <property type="evidence" value="ECO:0007669"/>
    <property type="project" value="InterPro"/>
</dbReference>
<dbReference type="GO" id="GO:0036435">
    <property type="term" value="F:K48-linked polyubiquitin modification-dependent protein binding"/>
    <property type="evidence" value="ECO:0007669"/>
    <property type="project" value="TreeGrafter"/>
</dbReference>
<dbReference type="InterPro" id="IPR057426">
    <property type="entry name" value="RNF31_UBA_3"/>
</dbReference>
<dbReference type="AlphaFoldDB" id="A0A8V5GJS1"/>